<gene>
    <name evidence="1" type="ORF">D1Y85_21610</name>
</gene>
<dbReference type="EMBL" id="RQIS01000018">
    <property type="protein sequence ID" value="RQH02733.1"/>
    <property type="molecule type" value="Genomic_DNA"/>
</dbReference>
<keyword evidence="2" id="KW-1185">Reference proteome</keyword>
<organism evidence="1 2">
    <name type="scientific">Paraburkholderia dinghuensis</name>
    <dbReference type="NCBI Taxonomy" id="2305225"/>
    <lineage>
        <taxon>Bacteria</taxon>
        <taxon>Pseudomonadati</taxon>
        <taxon>Pseudomonadota</taxon>
        <taxon>Betaproteobacteria</taxon>
        <taxon>Burkholderiales</taxon>
        <taxon>Burkholderiaceae</taxon>
        <taxon>Paraburkholderia</taxon>
    </lineage>
</organism>
<dbReference type="AlphaFoldDB" id="A0A3N6NRN1"/>
<evidence type="ECO:0000313" key="1">
    <source>
        <dbReference type="EMBL" id="RQH02733.1"/>
    </source>
</evidence>
<evidence type="ECO:0000313" key="2">
    <source>
        <dbReference type="Proteomes" id="UP000272778"/>
    </source>
</evidence>
<dbReference type="Proteomes" id="UP000272778">
    <property type="component" value="Unassembled WGS sequence"/>
</dbReference>
<protein>
    <submittedName>
        <fullName evidence="1">Uncharacterized protein</fullName>
    </submittedName>
</protein>
<sequence>MDPMKFMQTYEVVTDESAEQGEADELGFDLENEPFGFRELVRYLRDNYCGAEPSESRGVPRWITAYGERNFRSGEFRNISLHPANDRARRWWPRALRAAGLL</sequence>
<proteinExistence type="predicted"/>
<dbReference type="OrthoDB" id="9133842at2"/>
<comment type="caution">
    <text evidence="1">The sequence shown here is derived from an EMBL/GenBank/DDBJ whole genome shotgun (WGS) entry which is preliminary data.</text>
</comment>
<name>A0A3N6NRN1_9BURK</name>
<accession>A0A3N6NRN1</accession>
<dbReference type="RefSeq" id="WP_124153117.1">
    <property type="nucleotide sequence ID" value="NZ_RQIS01000018.1"/>
</dbReference>
<reference evidence="1 2" key="1">
    <citation type="submission" date="2018-11" db="EMBL/GenBank/DDBJ databases">
        <title>Paraburkholderia sp. DHOA04, isolated from soil.</title>
        <authorList>
            <person name="Gao Z.-H."/>
            <person name="Qiu L.-H."/>
            <person name="Fu J.-C."/>
        </authorList>
    </citation>
    <scope>NUCLEOTIDE SEQUENCE [LARGE SCALE GENOMIC DNA]</scope>
    <source>
        <strain evidence="1 2">DHOA04</strain>
    </source>
</reference>